<keyword evidence="5" id="KW-0560">Oxidoreductase</keyword>
<feature type="domain" description="Cytochrome c" evidence="9">
    <location>
        <begin position="230"/>
        <end position="361"/>
    </location>
</feature>
<proteinExistence type="predicted"/>
<evidence type="ECO:0000256" key="6">
    <source>
        <dbReference type="ARBA" id="ARBA00023004"/>
    </source>
</evidence>
<feature type="chain" id="PRO_5020407129" evidence="8">
    <location>
        <begin position="20"/>
        <end position="387"/>
    </location>
</feature>
<keyword evidence="4 8" id="KW-0732">Signal</keyword>
<dbReference type="GO" id="GO:0046872">
    <property type="term" value="F:metal ion binding"/>
    <property type="evidence" value="ECO:0007669"/>
    <property type="project" value="UniProtKB-KW"/>
</dbReference>
<evidence type="ECO:0000313" key="10">
    <source>
        <dbReference type="EMBL" id="TDQ47163.1"/>
    </source>
</evidence>
<gene>
    <name evidence="10" type="ORF">EV696_11191</name>
</gene>
<feature type="signal peptide" evidence="8">
    <location>
        <begin position="1"/>
        <end position="19"/>
    </location>
</feature>
<dbReference type="InterPro" id="IPR036909">
    <property type="entry name" value="Cyt_c-like_dom_sf"/>
</dbReference>
<dbReference type="Pfam" id="PF03150">
    <property type="entry name" value="CCP_MauG"/>
    <property type="match status" value="1"/>
</dbReference>
<evidence type="ECO:0000313" key="11">
    <source>
        <dbReference type="Proteomes" id="UP000295375"/>
    </source>
</evidence>
<dbReference type="OrthoDB" id="9805202at2"/>
<dbReference type="Proteomes" id="UP000295375">
    <property type="component" value="Unassembled WGS sequence"/>
</dbReference>
<dbReference type="EMBL" id="SNYM01000011">
    <property type="protein sequence ID" value="TDQ47163.1"/>
    <property type="molecule type" value="Genomic_DNA"/>
</dbReference>
<dbReference type="GO" id="GO:0009055">
    <property type="term" value="F:electron transfer activity"/>
    <property type="evidence" value="ECO:0007669"/>
    <property type="project" value="InterPro"/>
</dbReference>
<keyword evidence="11" id="KW-1185">Reference proteome</keyword>
<comment type="subcellular location">
    <subcellularLocation>
        <location evidence="1">Cell envelope</location>
    </subcellularLocation>
</comment>
<evidence type="ECO:0000256" key="2">
    <source>
        <dbReference type="ARBA" id="ARBA00022617"/>
    </source>
</evidence>
<keyword evidence="6 7" id="KW-0408">Iron</keyword>
<dbReference type="Pfam" id="PF00034">
    <property type="entry name" value="Cytochrom_C"/>
    <property type="match status" value="1"/>
</dbReference>
<dbReference type="PANTHER" id="PTHR30600:SF10">
    <property type="entry name" value="BLL6722 PROTEIN"/>
    <property type="match status" value="1"/>
</dbReference>
<protein>
    <submittedName>
        <fullName evidence="10">Cytochrome c peroxidase</fullName>
    </submittedName>
</protein>
<evidence type="ECO:0000256" key="8">
    <source>
        <dbReference type="SAM" id="SignalP"/>
    </source>
</evidence>
<dbReference type="RefSeq" id="WP_133591393.1">
    <property type="nucleotide sequence ID" value="NZ_CP037953.1"/>
</dbReference>
<dbReference type="GO" id="GO:0004130">
    <property type="term" value="F:cytochrome-c peroxidase activity"/>
    <property type="evidence" value="ECO:0007669"/>
    <property type="project" value="TreeGrafter"/>
</dbReference>
<evidence type="ECO:0000256" key="5">
    <source>
        <dbReference type="ARBA" id="ARBA00023002"/>
    </source>
</evidence>
<dbReference type="PROSITE" id="PS51007">
    <property type="entry name" value="CYTC"/>
    <property type="match status" value="1"/>
</dbReference>
<accession>A0A4R6UNU0</accession>
<dbReference type="GO" id="GO:0030313">
    <property type="term" value="C:cell envelope"/>
    <property type="evidence" value="ECO:0007669"/>
    <property type="project" value="UniProtKB-SubCell"/>
</dbReference>
<dbReference type="Gene3D" id="1.10.760.10">
    <property type="entry name" value="Cytochrome c-like domain"/>
    <property type="match status" value="2"/>
</dbReference>
<keyword evidence="3 7" id="KW-0479">Metal-binding</keyword>
<comment type="caution">
    <text evidence="10">The sequence shown here is derived from an EMBL/GenBank/DDBJ whole genome shotgun (WGS) entry which is preliminary data.</text>
</comment>
<evidence type="ECO:0000259" key="9">
    <source>
        <dbReference type="PROSITE" id="PS51007"/>
    </source>
</evidence>
<evidence type="ECO:0000256" key="1">
    <source>
        <dbReference type="ARBA" id="ARBA00004196"/>
    </source>
</evidence>
<dbReference type="PANTHER" id="PTHR30600">
    <property type="entry name" value="CYTOCHROME C PEROXIDASE-RELATED"/>
    <property type="match status" value="1"/>
</dbReference>
<keyword evidence="2 7" id="KW-0349">Heme</keyword>
<organism evidence="10 11">
    <name type="scientific">Permianibacter aggregans</name>
    <dbReference type="NCBI Taxonomy" id="1510150"/>
    <lineage>
        <taxon>Bacteria</taxon>
        <taxon>Pseudomonadati</taxon>
        <taxon>Pseudomonadota</taxon>
        <taxon>Gammaproteobacteria</taxon>
        <taxon>Pseudomonadales</taxon>
        <taxon>Pseudomonadaceae</taxon>
        <taxon>Permianibacter</taxon>
    </lineage>
</organism>
<name>A0A4R6UNU0_9GAMM</name>
<dbReference type="InterPro" id="IPR009056">
    <property type="entry name" value="Cyt_c-like_dom"/>
</dbReference>
<keyword evidence="10" id="KW-0575">Peroxidase</keyword>
<reference evidence="10 11" key="1">
    <citation type="submission" date="2019-03" db="EMBL/GenBank/DDBJ databases">
        <title>Genomic Encyclopedia of Type Strains, Phase IV (KMG-IV): sequencing the most valuable type-strain genomes for metagenomic binning, comparative biology and taxonomic classification.</title>
        <authorList>
            <person name="Goeker M."/>
        </authorList>
    </citation>
    <scope>NUCLEOTIDE SEQUENCE [LARGE SCALE GENOMIC DNA]</scope>
    <source>
        <strain evidence="10 11">DSM 103792</strain>
    </source>
</reference>
<sequence length="387" mass="43482">MKAITFAALFALLATNTFAAAEADFVLASDCPPGFQNVAQRCQWRSPYLLYESLQNSGVGGLKTAMPKVRDGFSPQQIDLGRYLFFDPILSGNQTQACASCHQPHLGFSDGQARSTGANGTRLNRSTPSLWNVAFMQRFFWDGRAHDLEIQMQGPLYDPKEMAATPAQLLQRLNDSENYRRLFREAFPQMENRIELDQLYQALAAFESSLVSLNSRYDWYAHGYAQALSANEIEGMNVFRSFVARCAECHTPPLFSNQQIAVIGVPTPSDLPFDIGAEAISKEKTQRGGFKVPSLRNISKTAPYMHAGQFNNLRDTVQFYTKGRGHAVPADQQLTLHWHIWEPNLSEQEIDRLVDFLQTLTDESFMPRVPEQLPSGLAPIYQMPSQQ</sequence>
<dbReference type="GO" id="GO:0020037">
    <property type="term" value="F:heme binding"/>
    <property type="evidence" value="ECO:0007669"/>
    <property type="project" value="InterPro"/>
</dbReference>
<evidence type="ECO:0000256" key="3">
    <source>
        <dbReference type="ARBA" id="ARBA00022723"/>
    </source>
</evidence>
<evidence type="ECO:0000256" key="7">
    <source>
        <dbReference type="PROSITE-ProRule" id="PRU00433"/>
    </source>
</evidence>
<dbReference type="InterPro" id="IPR004852">
    <property type="entry name" value="Di-haem_cyt_c_peroxidsae"/>
</dbReference>
<evidence type="ECO:0000256" key="4">
    <source>
        <dbReference type="ARBA" id="ARBA00022729"/>
    </source>
</evidence>
<dbReference type="AlphaFoldDB" id="A0A4R6UNU0"/>
<dbReference type="InterPro" id="IPR051395">
    <property type="entry name" value="Cytochrome_c_Peroxidase/MauG"/>
</dbReference>
<dbReference type="SUPFAM" id="SSF46626">
    <property type="entry name" value="Cytochrome c"/>
    <property type="match status" value="2"/>
</dbReference>